<reference evidence="1" key="1">
    <citation type="submission" date="2019-08" db="EMBL/GenBank/DDBJ databases">
        <authorList>
            <person name="Kucharzyk K."/>
            <person name="Murdoch R.W."/>
            <person name="Higgins S."/>
            <person name="Loffler F."/>
        </authorList>
    </citation>
    <scope>NUCLEOTIDE SEQUENCE</scope>
</reference>
<dbReference type="AlphaFoldDB" id="A0A645I0C1"/>
<gene>
    <name evidence="1" type="ORF">SDC9_189429</name>
</gene>
<proteinExistence type="predicted"/>
<evidence type="ECO:0000313" key="1">
    <source>
        <dbReference type="EMBL" id="MPN41874.1"/>
    </source>
</evidence>
<protein>
    <submittedName>
        <fullName evidence="1">Uncharacterized protein</fullName>
    </submittedName>
</protein>
<accession>A0A645I0C1</accession>
<sequence>MVRSELDNADKRPLLPLSIGQVGLIGGSGMINGLIDCDTPHIIKGRIIKVRQMENEDKFSSKGIHMGQEIREVISNKMIFNVLTPDGFKALT</sequence>
<dbReference type="EMBL" id="VSSQ01099212">
    <property type="protein sequence ID" value="MPN41874.1"/>
    <property type="molecule type" value="Genomic_DNA"/>
</dbReference>
<organism evidence="1">
    <name type="scientific">bioreactor metagenome</name>
    <dbReference type="NCBI Taxonomy" id="1076179"/>
    <lineage>
        <taxon>unclassified sequences</taxon>
        <taxon>metagenomes</taxon>
        <taxon>ecological metagenomes</taxon>
    </lineage>
</organism>
<comment type="caution">
    <text evidence="1">The sequence shown here is derived from an EMBL/GenBank/DDBJ whole genome shotgun (WGS) entry which is preliminary data.</text>
</comment>
<name>A0A645I0C1_9ZZZZ</name>